<dbReference type="PANTHER" id="PTHR15528:SF11">
    <property type="entry name" value="FI18188P1"/>
    <property type="match status" value="1"/>
</dbReference>
<evidence type="ECO:0000256" key="4">
    <source>
        <dbReference type="ARBA" id="ARBA00023015"/>
    </source>
</evidence>
<organism evidence="12 13">
    <name type="scientific">Aphis craccivora</name>
    <name type="common">Cowpea aphid</name>
    <dbReference type="NCBI Taxonomy" id="307492"/>
    <lineage>
        <taxon>Eukaryota</taxon>
        <taxon>Metazoa</taxon>
        <taxon>Ecdysozoa</taxon>
        <taxon>Arthropoda</taxon>
        <taxon>Hexapoda</taxon>
        <taxon>Insecta</taxon>
        <taxon>Pterygota</taxon>
        <taxon>Neoptera</taxon>
        <taxon>Paraneoptera</taxon>
        <taxon>Hemiptera</taxon>
        <taxon>Sternorrhyncha</taxon>
        <taxon>Aphidomorpha</taxon>
        <taxon>Aphidoidea</taxon>
        <taxon>Aphididae</taxon>
        <taxon>Aphidini</taxon>
        <taxon>Aphis</taxon>
        <taxon>Aphis</taxon>
    </lineage>
</organism>
<gene>
    <name evidence="12" type="ORF">FWK35_00011336</name>
</gene>
<reference evidence="12 13" key="1">
    <citation type="submission" date="2019-08" db="EMBL/GenBank/DDBJ databases">
        <title>Whole genome of Aphis craccivora.</title>
        <authorList>
            <person name="Voronova N.V."/>
            <person name="Shulinski R.S."/>
            <person name="Bandarenka Y.V."/>
            <person name="Zhorov D.G."/>
            <person name="Warner D."/>
        </authorList>
    </citation>
    <scope>NUCLEOTIDE SEQUENCE [LARGE SCALE GENOMIC DNA]</scope>
    <source>
        <strain evidence="12">180601</strain>
        <tissue evidence="12">Whole Body</tissue>
    </source>
</reference>
<feature type="region of interest" description="Disordered" evidence="10">
    <location>
        <begin position="650"/>
        <end position="672"/>
    </location>
</feature>
<dbReference type="SUPFAM" id="SSF54928">
    <property type="entry name" value="RNA-binding domain, RBD"/>
    <property type="match status" value="1"/>
</dbReference>
<dbReference type="InterPro" id="IPR034605">
    <property type="entry name" value="PGC-1"/>
</dbReference>
<keyword evidence="3 8" id="KW-0694">RNA-binding</keyword>
<sequence>MYSDMIESPSKDCFSFNDQSLSYDMAEVNEISNQTNLDYIFDSYYSSVSSYNTGFELPEDCKNMSFSELFDQELFSTHENKDCQITIKIEKEDSLNECYSTDNSIDTTGSSSFVKLEENSPSSSLLSKSFAPKRGINRTSIKTKRTPDVKHLIQNNPFYETEDVNNQIMGKINSSIVKCEAEDVNDHVDEDLLEIKVNPYYPYDILQNNTDLEKSEENIVSSLSLKSSTPKSQGNYRISINTPDNCVKHLNNPFCEPKDLGNNQIPVQVQTPIIKCEPKDEIDIIEEPIAEKINVNPHYSADGSTNTFISHNVVKVKNNVIKYGSQSASNSYKIVQLSDSVRPYSLQNSTLKHERINKMSIKTPENCNIKHFNNSICESKVLDDDKIPVKVQSLTLKYKPIDNNNSFEETNVSFHYSADDSQTSTNSQNMVKVKNNVSKYGSKSPINSRNMGKVIDSFSPLLLKKSTPKYQGLPKVSLKTINDIKHPIYSTSRHLNTNETSVKVQPPTVKLETENINNSIEKSIAKNEVKLCYSAGRNLIKGEDKVSSLLLKNSTSKRQVNNKKSIKVTENCEVKHTVPNLHCEPKKISNDQNSLKLTMPTIKCEPEDFNKINEENIKIEINPCYSSNGLQRTVESYSLAKNDKIVLPSSKSVVSHHQDTNNSSIKTNKNSDNKNFVIYKPKDLGNLTSVKGKMPIIKCEPENNSTIQPNIIEINLKPEKNTKSVNPNDVYSVAPFAENAENQEVIIKNTETIVSSIKSEDIDTQTDKKKISWEEFRAKRGLNNSKIKEEPATDIVTTDKIKAAKEEFDRTTAEHFTGQKRKIDDKEEETITAKEINNEEEELQKKRMKIEYIKKLLPSSFASEIAKTSSLMKGSLVEDNDNENNSDDSTLSSDKTQGKLFNTYDKSQKKSYQSRTHSSHRVSSRSDYNNKSSRSSSSSSDDYYNRNRTDAPLQGAQYSQNARTTLQRPKEQKRVVYVGQIPIKLGKRYLYNRFKEFGTIQSLTLHKKPDFRVYYAFVTYSENSEADRAINHGNDDESQVQLDIRFGERKQTQTPYYDLDDEWLTDWYGYKQPLAPVVKTEDIEKVSFEEELQEFYKLSQIKKLNQIKSSQAS</sequence>
<dbReference type="InterPro" id="IPR012677">
    <property type="entry name" value="Nucleotide-bd_a/b_plait_sf"/>
</dbReference>
<dbReference type="InterPro" id="IPR035979">
    <property type="entry name" value="RBD_domain_sf"/>
</dbReference>
<keyword evidence="4" id="KW-0805">Transcription regulation</keyword>
<evidence type="ECO:0000313" key="12">
    <source>
        <dbReference type="EMBL" id="KAF0765920.1"/>
    </source>
</evidence>
<dbReference type="OrthoDB" id="10047851at2759"/>
<dbReference type="Proteomes" id="UP000478052">
    <property type="component" value="Unassembled WGS sequence"/>
</dbReference>
<keyword evidence="6" id="KW-0804">Transcription</keyword>
<evidence type="ECO:0000256" key="10">
    <source>
        <dbReference type="SAM" id="MobiDB-lite"/>
    </source>
</evidence>
<feature type="compositionally biased region" description="Polar residues" evidence="10">
    <location>
        <begin position="956"/>
        <end position="967"/>
    </location>
</feature>
<evidence type="ECO:0000256" key="3">
    <source>
        <dbReference type="ARBA" id="ARBA00022884"/>
    </source>
</evidence>
<dbReference type="PROSITE" id="PS50102">
    <property type="entry name" value="RRM"/>
    <property type="match status" value="1"/>
</dbReference>
<proteinExistence type="predicted"/>
<evidence type="ECO:0000256" key="7">
    <source>
        <dbReference type="ARBA" id="ARBA00023242"/>
    </source>
</evidence>
<dbReference type="Pfam" id="PF00076">
    <property type="entry name" value="RRM_1"/>
    <property type="match status" value="1"/>
</dbReference>
<evidence type="ECO:0000256" key="1">
    <source>
        <dbReference type="ARBA" id="ARBA00004123"/>
    </source>
</evidence>
<evidence type="ECO:0000256" key="5">
    <source>
        <dbReference type="ARBA" id="ARBA00023159"/>
    </source>
</evidence>
<evidence type="ECO:0000256" key="9">
    <source>
        <dbReference type="SAM" id="Coils"/>
    </source>
</evidence>
<accession>A0A6G0Z5K5</accession>
<dbReference type="Gene3D" id="3.30.70.330">
    <property type="match status" value="1"/>
</dbReference>
<dbReference type="EMBL" id="VUJU01001301">
    <property type="protein sequence ID" value="KAF0765920.1"/>
    <property type="molecule type" value="Genomic_DNA"/>
</dbReference>
<keyword evidence="2" id="KW-0597">Phosphoprotein</keyword>
<dbReference type="GO" id="GO:0045944">
    <property type="term" value="P:positive regulation of transcription by RNA polymerase II"/>
    <property type="evidence" value="ECO:0007669"/>
    <property type="project" value="TreeGrafter"/>
</dbReference>
<dbReference type="GO" id="GO:0003723">
    <property type="term" value="F:RNA binding"/>
    <property type="evidence" value="ECO:0007669"/>
    <property type="project" value="UniProtKB-UniRule"/>
</dbReference>
<evidence type="ECO:0000256" key="2">
    <source>
        <dbReference type="ARBA" id="ARBA00022553"/>
    </source>
</evidence>
<comment type="subcellular location">
    <subcellularLocation>
        <location evidence="1">Nucleus</location>
    </subcellularLocation>
</comment>
<feature type="compositionally biased region" description="Low complexity" evidence="10">
    <location>
        <begin position="925"/>
        <end position="942"/>
    </location>
</feature>
<keyword evidence="12" id="KW-0675">Receptor</keyword>
<keyword evidence="13" id="KW-1185">Reference proteome</keyword>
<dbReference type="AlphaFoldDB" id="A0A6G0Z5K5"/>
<dbReference type="GO" id="GO:0003712">
    <property type="term" value="F:transcription coregulator activity"/>
    <property type="evidence" value="ECO:0007669"/>
    <property type="project" value="InterPro"/>
</dbReference>
<evidence type="ECO:0000259" key="11">
    <source>
        <dbReference type="PROSITE" id="PS50102"/>
    </source>
</evidence>
<feature type="compositionally biased region" description="Low complexity" evidence="10">
    <location>
        <begin position="660"/>
        <end position="672"/>
    </location>
</feature>
<dbReference type="SMART" id="SM00360">
    <property type="entry name" value="RRM"/>
    <property type="match status" value="1"/>
</dbReference>
<keyword evidence="9" id="KW-0175">Coiled coil</keyword>
<evidence type="ECO:0000313" key="13">
    <source>
        <dbReference type="Proteomes" id="UP000478052"/>
    </source>
</evidence>
<dbReference type="GO" id="GO:0005634">
    <property type="term" value="C:nucleus"/>
    <property type="evidence" value="ECO:0007669"/>
    <property type="project" value="UniProtKB-SubCell"/>
</dbReference>
<feature type="coiled-coil region" evidence="9">
    <location>
        <begin position="826"/>
        <end position="856"/>
    </location>
</feature>
<evidence type="ECO:0000256" key="6">
    <source>
        <dbReference type="ARBA" id="ARBA00023163"/>
    </source>
</evidence>
<protein>
    <submittedName>
        <fullName evidence="12">Peroxisome proliferator-activated receptor gamma coactivator-related protein 1</fullName>
    </submittedName>
</protein>
<keyword evidence="5" id="KW-0010">Activator</keyword>
<evidence type="ECO:0000256" key="8">
    <source>
        <dbReference type="PROSITE-ProRule" id="PRU00176"/>
    </source>
</evidence>
<dbReference type="InterPro" id="IPR000504">
    <property type="entry name" value="RRM_dom"/>
</dbReference>
<dbReference type="PANTHER" id="PTHR15528">
    <property type="entry name" value="PEROXISOME PROLIFERATOR ACTIVATED RECEPTOR GAMMA COACTIVATOR 1 PGC-1 -RELATED"/>
    <property type="match status" value="1"/>
</dbReference>
<name>A0A6G0Z5K5_APHCR</name>
<feature type="region of interest" description="Disordered" evidence="10">
    <location>
        <begin position="876"/>
        <end position="971"/>
    </location>
</feature>
<feature type="domain" description="RRM" evidence="11">
    <location>
        <begin position="974"/>
        <end position="1049"/>
    </location>
</feature>
<comment type="caution">
    <text evidence="12">The sequence shown here is derived from an EMBL/GenBank/DDBJ whole genome shotgun (WGS) entry which is preliminary data.</text>
</comment>
<keyword evidence="7" id="KW-0539">Nucleus</keyword>